<dbReference type="AlphaFoldDB" id="A0A8J2ZLF9"/>
<reference evidence="2" key="1">
    <citation type="journal article" date="2014" name="Int. J. Syst. Evol. Microbiol.">
        <title>Complete genome sequence of Corynebacterium casei LMG S-19264T (=DSM 44701T), isolated from a smear-ripened cheese.</title>
        <authorList>
            <consortium name="US DOE Joint Genome Institute (JGI-PGF)"/>
            <person name="Walter F."/>
            <person name="Albersmeier A."/>
            <person name="Kalinowski J."/>
            <person name="Ruckert C."/>
        </authorList>
    </citation>
    <scope>NUCLEOTIDE SEQUENCE</scope>
    <source>
        <strain evidence="2">CGMCC 1.15762</strain>
    </source>
</reference>
<reference evidence="2" key="2">
    <citation type="submission" date="2020-09" db="EMBL/GenBank/DDBJ databases">
        <authorList>
            <person name="Sun Q."/>
            <person name="Zhou Y."/>
        </authorList>
    </citation>
    <scope>NUCLEOTIDE SEQUENCE</scope>
    <source>
        <strain evidence="2">CGMCC 1.15762</strain>
    </source>
</reference>
<dbReference type="Pfam" id="PF14301">
    <property type="entry name" value="DUF4376"/>
    <property type="match status" value="1"/>
</dbReference>
<sequence length="141" mass="15428">MSNIDMSLVITAEDKAAEARAAKLAQITVERDRRISGGFTFEGVEYQTRPEDLENMAGAATSALEAIVNGALPGDLRWDDPNVDFAWIAADNSLTPMDAQTTLAMGKAAKRHKQLHIFTARQMKNLAVLPDDFTDDAHWPA</sequence>
<dbReference type="Proteomes" id="UP000617145">
    <property type="component" value="Unassembled WGS sequence"/>
</dbReference>
<keyword evidence="3" id="KW-1185">Reference proteome</keyword>
<evidence type="ECO:0000313" key="2">
    <source>
        <dbReference type="EMBL" id="GGG77464.1"/>
    </source>
</evidence>
<protein>
    <recommendedName>
        <fullName evidence="1">DUF4376 domain-containing protein</fullName>
    </recommendedName>
</protein>
<proteinExistence type="predicted"/>
<dbReference type="InterPro" id="IPR025484">
    <property type="entry name" value="DUF4376"/>
</dbReference>
<name>A0A8J2ZLF9_9RHOB</name>
<organism evidence="2 3">
    <name type="scientific">Salipiger pallidus</name>
    <dbReference type="NCBI Taxonomy" id="1775170"/>
    <lineage>
        <taxon>Bacteria</taxon>
        <taxon>Pseudomonadati</taxon>
        <taxon>Pseudomonadota</taxon>
        <taxon>Alphaproteobacteria</taxon>
        <taxon>Rhodobacterales</taxon>
        <taxon>Roseobacteraceae</taxon>
        <taxon>Salipiger</taxon>
    </lineage>
</organism>
<gene>
    <name evidence="2" type="ORF">GCM10011415_27960</name>
</gene>
<dbReference type="RefSeq" id="WP_188790833.1">
    <property type="nucleotide sequence ID" value="NZ_BMJV01000005.1"/>
</dbReference>
<evidence type="ECO:0000259" key="1">
    <source>
        <dbReference type="Pfam" id="PF14301"/>
    </source>
</evidence>
<comment type="caution">
    <text evidence="2">The sequence shown here is derived from an EMBL/GenBank/DDBJ whole genome shotgun (WGS) entry which is preliminary data.</text>
</comment>
<dbReference type="EMBL" id="BMJV01000005">
    <property type="protein sequence ID" value="GGG77464.1"/>
    <property type="molecule type" value="Genomic_DNA"/>
</dbReference>
<feature type="domain" description="DUF4376" evidence="1">
    <location>
        <begin position="18"/>
        <end position="128"/>
    </location>
</feature>
<accession>A0A8J2ZLF9</accession>
<evidence type="ECO:0000313" key="3">
    <source>
        <dbReference type="Proteomes" id="UP000617145"/>
    </source>
</evidence>